<evidence type="ECO:0000256" key="5">
    <source>
        <dbReference type="ARBA" id="ARBA00022801"/>
    </source>
</evidence>
<evidence type="ECO:0000259" key="6">
    <source>
        <dbReference type="PROSITE" id="PS50600"/>
    </source>
</evidence>
<dbReference type="GO" id="GO:0005737">
    <property type="term" value="C:cytoplasm"/>
    <property type="evidence" value="ECO:0007669"/>
    <property type="project" value="TreeGrafter"/>
</dbReference>
<comment type="caution">
    <text evidence="7">The sequence shown here is derived from an EMBL/GenBank/DDBJ whole genome shotgun (WGS) entry which is preliminary data.</text>
</comment>
<dbReference type="PANTHER" id="PTHR46896:SF3">
    <property type="entry name" value="FI06413P-RELATED"/>
    <property type="match status" value="1"/>
</dbReference>
<evidence type="ECO:0000256" key="3">
    <source>
        <dbReference type="ARBA" id="ARBA00022670"/>
    </source>
</evidence>
<dbReference type="PROSITE" id="PS50600">
    <property type="entry name" value="ULP_PROTEASE"/>
    <property type="match status" value="1"/>
</dbReference>
<reference evidence="7" key="1">
    <citation type="submission" date="2023-04" db="EMBL/GenBank/DDBJ databases">
        <title>Phytophthora lilii NBRC 32176.</title>
        <authorList>
            <person name="Ichikawa N."/>
            <person name="Sato H."/>
            <person name="Tonouchi N."/>
        </authorList>
    </citation>
    <scope>NUCLEOTIDE SEQUENCE</scope>
    <source>
        <strain evidence="7">NBRC 32176</strain>
    </source>
</reference>
<dbReference type="InterPro" id="IPR038765">
    <property type="entry name" value="Papain-like_cys_pep_sf"/>
</dbReference>
<dbReference type="Proteomes" id="UP001165083">
    <property type="component" value="Unassembled WGS sequence"/>
</dbReference>
<sequence length="241" mass="27402">MPSKTLALFAKLTDPGCWFYRNDKEHAKEHLQALVRTSVRCYYVRYALNCATSFCDSPSESDDDDVDANVKVLTYPLPPCTSDVVTIIRHDVSRLKPRRYLNDNIIDYYFKFLRMEWANSLGRSGNDEADQYGIDRVMPLEVKAPMQENSYDCGVYVLKFAEVMLQSCLDLGLLCQNEGVIGRDVTDEKLIALITPSAFSAEDITATRKKVRECIEVDAKEYQVRKGEKEASKASKAKHTE</sequence>
<name>A0A9W6X1S6_9STRA</name>
<dbReference type="InterPro" id="IPR003653">
    <property type="entry name" value="Peptidase_C48_C"/>
</dbReference>
<dbReference type="OrthoDB" id="442460at2759"/>
<dbReference type="GO" id="GO:0070139">
    <property type="term" value="F:SUMO-specific endopeptidase activity"/>
    <property type="evidence" value="ECO:0007669"/>
    <property type="project" value="TreeGrafter"/>
</dbReference>
<proteinExistence type="inferred from homology"/>
<dbReference type="GO" id="GO:0006508">
    <property type="term" value="P:proteolysis"/>
    <property type="evidence" value="ECO:0007669"/>
    <property type="project" value="UniProtKB-KW"/>
</dbReference>
<keyword evidence="4" id="KW-0833">Ubl conjugation pathway</keyword>
<dbReference type="SUPFAM" id="SSF54001">
    <property type="entry name" value="Cysteine proteinases"/>
    <property type="match status" value="1"/>
</dbReference>
<comment type="similarity">
    <text evidence="1">Belongs to the peptidase C48 family.</text>
</comment>
<evidence type="ECO:0000313" key="8">
    <source>
        <dbReference type="Proteomes" id="UP001165083"/>
    </source>
</evidence>
<dbReference type="AlphaFoldDB" id="A0A9W6X1S6"/>
<keyword evidence="8" id="KW-1185">Reference proteome</keyword>
<dbReference type="Gene3D" id="1.10.418.20">
    <property type="match status" value="1"/>
</dbReference>
<gene>
    <name evidence="7" type="ORF">Plil01_001141300</name>
</gene>
<dbReference type="GO" id="GO:0005634">
    <property type="term" value="C:nucleus"/>
    <property type="evidence" value="ECO:0007669"/>
    <property type="project" value="TreeGrafter"/>
</dbReference>
<feature type="domain" description="Ubiquitin-like protease family profile" evidence="6">
    <location>
        <begin position="1"/>
        <end position="164"/>
    </location>
</feature>
<dbReference type="EMBL" id="BSXW01000655">
    <property type="protein sequence ID" value="GMF27291.1"/>
    <property type="molecule type" value="Genomic_DNA"/>
</dbReference>
<dbReference type="InterPro" id="IPR051947">
    <property type="entry name" value="Sentrin-specific_protease"/>
</dbReference>
<evidence type="ECO:0000313" key="7">
    <source>
        <dbReference type="EMBL" id="GMF27291.1"/>
    </source>
</evidence>
<evidence type="ECO:0000256" key="2">
    <source>
        <dbReference type="ARBA" id="ARBA00022553"/>
    </source>
</evidence>
<evidence type="ECO:0000256" key="1">
    <source>
        <dbReference type="ARBA" id="ARBA00005234"/>
    </source>
</evidence>
<organism evidence="7 8">
    <name type="scientific">Phytophthora lilii</name>
    <dbReference type="NCBI Taxonomy" id="2077276"/>
    <lineage>
        <taxon>Eukaryota</taxon>
        <taxon>Sar</taxon>
        <taxon>Stramenopiles</taxon>
        <taxon>Oomycota</taxon>
        <taxon>Peronosporomycetes</taxon>
        <taxon>Peronosporales</taxon>
        <taxon>Peronosporaceae</taxon>
        <taxon>Phytophthora</taxon>
    </lineage>
</organism>
<keyword evidence="5" id="KW-0378">Hydrolase</keyword>
<keyword evidence="3" id="KW-0645">Protease</keyword>
<accession>A0A9W6X1S6</accession>
<dbReference type="PANTHER" id="PTHR46896">
    <property type="entry name" value="SENTRIN-SPECIFIC PROTEASE"/>
    <property type="match status" value="1"/>
</dbReference>
<dbReference type="Pfam" id="PF02902">
    <property type="entry name" value="Peptidase_C48"/>
    <property type="match status" value="1"/>
</dbReference>
<protein>
    <submittedName>
        <fullName evidence="7">Unnamed protein product</fullName>
    </submittedName>
</protein>
<dbReference type="GO" id="GO:0016926">
    <property type="term" value="P:protein desumoylation"/>
    <property type="evidence" value="ECO:0007669"/>
    <property type="project" value="TreeGrafter"/>
</dbReference>
<evidence type="ECO:0000256" key="4">
    <source>
        <dbReference type="ARBA" id="ARBA00022786"/>
    </source>
</evidence>
<keyword evidence="2" id="KW-0597">Phosphoprotein</keyword>